<dbReference type="AlphaFoldDB" id="A0A8X6FC38"/>
<reference evidence="1" key="1">
    <citation type="submission" date="2020-07" db="EMBL/GenBank/DDBJ databases">
        <title>Multicomponent nature underlies the extraordinary mechanical properties of spider dragline silk.</title>
        <authorList>
            <person name="Kono N."/>
            <person name="Nakamura H."/>
            <person name="Mori M."/>
            <person name="Yoshida Y."/>
            <person name="Ohtoshi R."/>
            <person name="Malay A.D."/>
            <person name="Moran D.A.P."/>
            <person name="Tomita M."/>
            <person name="Numata K."/>
            <person name="Arakawa K."/>
        </authorList>
    </citation>
    <scope>NUCLEOTIDE SEQUENCE</scope>
</reference>
<organism evidence="1 2">
    <name type="scientific">Trichonephila clavata</name>
    <name type="common">Joro spider</name>
    <name type="synonym">Nephila clavata</name>
    <dbReference type="NCBI Taxonomy" id="2740835"/>
    <lineage>
        <taxon>Eukaryota</taxon>
        <taxon>Metazoa</taxon>
        <taxon>Ecdysozoa</taxon>
        <taxon>Arthropoda</taxon>
        <taxon>Chelicerata</taxon>
        <taxon>Arachnida</taxon>
        <taxon>Araneae</taxon>
        <taxon>Araneomorphae</taxon>
        <taxon>Entelegynae</taxon>
        <taxon>Araneoidea</taxon>
        <taxon>Nephilidae</taxon>
        <taxon>Trichonephila</taxon>
    </lineage>
</organism>
<comment type="caution">
    <text evidence="1">The sequence shown here is derived from an EMBL/GenBank/DDBJ whole genome shotgun (WGS) entry which is preliminary data.</text>
</comment>
<accession>A0A8X6FC38</accession>
<gene>
    <name evidence="1" type="ORF">TNCT_654771</name>
</gene>
<proteinExistence type="predicted"/>
<evidence type="ECO:0000313" key="1">
    <source>
        <dbReference type="EMBL" id="GFQ76555.1"/>
    </source>
</evidence>
<name>A0A8X6FC38_TRICU</name>
<sequence>MHCSCAKDHFNNILEILLPQPPDTWNRQVDMPHETHFPRFLLSPISSAIILTKGATIPRISTTATAVSWTTVAGS</sequence>
<dbReference type="Proteomes" id="UP000887116">
    <property type="component" value="Unassembled WGS sequence"/>
</dbReference>
<protein>
    <submittedName>
        <fullName evidence="1">Uncharacterized protein</fullName>
    </submittedName>
</protein>
<evidence type="ECO:0000313" key="2">
    <source>
        <dbReference type="Proteomes" id="UP000887116"/>
    </source>
</evidence>
<keyword evidence="2" id="KW-1185">Reference proteome</keyword>
<dbReference type="EMBL" id="BMAO01021664">
    <property type="protein sequence ID" value="GFQ76555.1"/>
    <property type="molecule type" value="Genomic_DNA"/>
</dbReference>